<feature type="domain" description="PAS" evidence="1">
    <location>
        <begin position="18"/>
        <end position="47"/>
    </location>
</feature>
<dbReference type="SMART" id="SM00471">
    <property type="entry name" value="HDc"/>
    <property type="match status" value="1"/>
</dbReference>
<dbReference type="InterPro" id="IPR000700">
    <property type="entry name" value="PAS-assoc_C"/>
</dbReference>
<dbReference type="PANTHER" id="PTHR45228">
    <property type="entry name" value="CYCLIC DI-GMP PHOSPHODIESTERASE TM_0186-RELATED"/>
    <property type="match status" value="1"/>
</dbReference>
<evidence type="ECO:0000259" key="1">
    <source>
        <dbReference type="PROSITE" id="PS50112"/>
    </source>
</evidence>
<dbReference type="PANTHER" id="PTHR45228:SF5">
    <property type="entry name" value="CYCLIC DI-GMP PHOSPHODIESTERASE VC_1348-RELATED"/>
    <property type="match status" value="1"/>
</dbReference>
<dbReference type="PROSITE" id="PS50112">
    <property type="entry name" value="PAS"/>
    <property type="match status" value="1"/>
</dbReference>
<dbReference type="EMBL" id="CP041235">
    <property type="protein sequence ID" value="QOP44752.1"/>
    <property type="molecule type" value="Genomic_DNA"/>
</dbReference>
<dbReference type="Gene3D" id="3.30.450.20">
    <property type="entry name" value="PAS domain"/>
    <property type="match status" value="1"/>
</dbReference>
<dbReference type="PROSITE" id="PS51832">
    <property type="entry name" value="HD_GYP"/>
    <property type="match status" value="1"/>
</dbReference>
<dbReference type="Pfam" id="PF13487">
    <property type="entry name" value="HD_5"/>
    <property type="match status" value="1"/>
</dbReference>
<dbReference type="InterPro" id="IPR037522">
    <property type="entry name" value="HD_GYP_dom"/>
</dbReference>
<dbReference type="InterPro" id="IPR052020">
    <property type="entry name" value="Cyclic_di-GMP/3'3'-cGAMP_PDE"/>
</dbReference>
<dbReference type="InterPro" id="IPR003607">
    <property type="entry name" value="HD/PDEase_dom"/>
</dbReference>
<feature type="domain" description="HD-GYP" evidence="3">
    <location>
        <begin position="152"/>
        <end position="349"/>
    </location>
</feature>
<dbReference type="CDD" id="cd00130">
    <property type="entry name" value="PAS"/>
    <property type="match status" value="1"/>
</dbReference>
<sequence length="353" mass="40757">MDKEYLLQTFDKEVIFSATDLHGKIVYASEAFCKISKYSKEELLGKNHNILRHSDMPKELFADMWSTLKSGKEWYGEIKNRAKDGSAYWVNAHIAPYTDERDEVVGYHALRENITDKKALQELQKNMENMNEYLQEEVHRRIKDIVALNKEIRETQKEIIFTMGTIGESRSKETGNHVRRVAEYSRLLAEYSGMDKFHAQMLKEASPMHDIGKVGISDAILNKPGRHTAQESEIMKTHTTLGYEMLRHSDKELLQIAATVAYEHHEKYDGSGYPRGLAGEDISLYARITAVADVFDALGSERVYKKAWKDEDIVAMFEEEKGRHFDPLLVDIFLNNIEDFKKIRDRYCDVACS</sequence>
<protein>
    <submittedName>
        <fullName evidence="4">HD domain-containing protein</fullName>
    </submittedName>
</protein>
<dbReference type="SUPFAM" id="SSF55785">
    <property type="entry name" value="PYP-like sensor domain (PAS domain)"/>
    <property type="match status" value="1"/>
</dbReference>
<dbReference type="InterPro" id="IPR013655">
    <property type="entry name" value="PAS_fold_3"/>
</dbReference>
<gene>
    <name evidence="4" type="ORF">FJR45_10710</name>
</gene>
<dbReference type="Proteomes" id="UP000593719">
    <property type="component" value="Chromosome"/>
</dbReference>
<dbReference type="InterPro" id="IPR001610">
    <property type="entry name" value="PAC"/>
</dbReference>
<dbReference type="InterPro" id="IPR035965">
    <property type="entry name" value="PAS-like_dom_sf"/>
</dbReference>
<reference evidence="4 5" key="1">
    <citation type="submission" date="2019-06" db="EMBL/GenBank/DDBJ databases">
        <title>Sulfurimonas gotlandica sp. nov., a chemoautotrophic and psychrotolerant epsilonproteobacterium isolated from a pelagic redoxcline, and an emended description of the genus Sulfurimonas.</title>
        <authorList>
            <person name="Wang S."/>
            <person name="Jiang L."/>
            <person name="Shao Z."/>
        </authorList>
    </citation>
    <scope>NUCLEOTIDE SEQUENCE [LARGE SCALE GENOMIC DNA]</scope>
    <source>
        <strain evidence="4 5">S2-6</strain>
    </source>
</reference>
<dbReference type="Pfam" id="PF08447">
    <property type="entry name" value="PAS_3"/>
    <property type="match status" value="1"/>
</dbReference>
<evidence type="ECO:0000259" key="3">
    <source>
        <dbReference type="PROSITE" id="PS51832"/>
    </source>
</evidence>
<dbReference type="Gene3D" id="1.10.3210.10">
    <property type="entry name" value="Hypothetical protein af1432"/>
    <property type="match status" value="1"/>
</dbReference>
<dbReference type="SMART" id="SM00086">
    <property type="entry name" value="PAC"/>
    <property type="match status" value="1"/>
</dbReference>
<evidence type="ECO:0000313" key="4">
    <source>
        <dbReference type="EMBL" id="QOP44752.1"/>
    </source>
</evidence>
<keyword evidence="5" id="KW-1185">Reference proteome</keyword>
<dbReference type="SUPFAM" id="SSF109604">
    <property type="entry name" value="HD-domain/PDEase-like"/>
    <property type="match status" value="1"/>
</dbReference>
<proteinExistence type="predicted"/>
<dbReference type="NCBIfam" id="TIGR00229">
    <property type="entry name" value="sensory_box"/>
    <property type="match status" value="1"/>
</dbReference>
<dbReference type="KEGG" id="ssei:FJR45_10710"/>
<feature type="domain" description="PAC" evidence="2">
    <location>
        <begin position="74"/>
        <end position="126"/>
    </location>
</feature>
<dbReference type="InterPro" id="IPR000014">
    <property type="entry name" value="PAS"/>
</dbReference>
<dbReference type="CDD" id="cd00077">
    <property type="entry name" value="HDc"/>
    <property type="match status" value="1"/>
</dbReference>
<accession>A0A7M1B7R0</accession>
<organism evidence="4 5">
    <name type="scientific">Sulfurimonas sediminis</name>
    <dbReference type="NCBI Taxonomy" id="2590020"/>
    <lineage>
        <taxon>Bacteria</taxon>
        <taxon>Pseudomonadati</taxon>
        <taxon>Campylobacterota</taxon>
        <taxon>Epsilonproteobacteria</taxon>
        <taxon>Campylobacterales</taxon>
        <taxon>Sulfurimonadaceae</taxon>
        <taxon>Sulfurimonas</taxon>
    </lineage>
</organism>
<name>A0A7M1B7R0_9BACT</name>
<evidence type="ECO:0000313" key="5">
    <source>
        <dbReference type="Proteomes" id="UP000593719"/>
    </source>
</evidence>
<evidence type="ECO:0000259" key="2">
    <source>
        <dbReference type="PROSITE" id="PS50113"/>
    </source>
</evidence>
<dbReference type="PROSITE" id="PS50113">
    <property type="entry name" value="PAC"/>
    <property type="match status" value="1"/>
</dbReference>
<dbReference type="AlphaFoldDB" id="A0A7M1B7R0"/>